<evidence type="ECO:0000256" key="1">
    <source>
        <dbReference type="SAM" id="MobiDB-lite"/>
    </source>
</evidence>
<dbReference type="EMBL" id="DVFK01000073">
    <property type="protein sequence ID" value="HIQ67877.1"/>
    <property type="molecule type" value="Genomic_DNA"/>
</dbReference>
<dbReference type="Proteomes" id="UP000886796">
    <property type="component" value="Unassembled WGS sequence"/>
</dbReference>
<evidence type="ECO:0000259" key="2">
    <source>
        <dbReference type="Pfam" id="PF01841"/>
    </source>
</evidence>
<feature type="region of interest" description="Disordered" evidence="1">
    <location>
        <begin position="354"/>
        <end position="400"/>
    </location>
</feature>
<name>A0A9D0Z278_9FIRM</name>
<sequence length="400" mass="44696">MKRWTGVILLAWICLLLSGCDFWMNGSYSSVTPNQGNTTPGNQENEEIYSYRDLLNALENTVEMGIQKATFTVSRFDAKTLDSYMQRATEHIMTNNPVGNFAVEQISYDVGSSGGRQAIGVNITYSRTKSEILGMPVVANMDEAVEQIQNALASCEASLVMRVQVYEKMDLVQMIQSYGEQNPHICVEIPQTSVSTYPESGIDRVVELSFVYKNSREVLRSMQQTVQDSFAAAQKSLKGEDSTLVKVGKLYTYVMERHENTMGTSITPAYSVLRYGVGDSKAFAQVYAALGRWVGLDCETITGTRNGEAWCWNAICIDGTYYYLDLVQCWKNQTYQLKAFNQMTGYVWDYSAYGEDGPPAGEQVPTEPTQETQNPEEETEGETLPQESTSPVEETTETTE</sequence>
<feature type="domain" description="Transglutaminase-like" evidence="2">
    <location>
        <begin position="233"/>
        <end position="325"/>
    </location>
</feature>
<dbReference type="InterPro" id="IPR038765">
    <property type="entry name" value="Papain-like_cys_pep_sf"/>
</dbReference>
<organism evidence="3 4">
    <name type="scientific">Candidatus Faecousia excrementigallinarum</name>
    <dbReference type="NCBI Taxonomy" id="2840806"/>
    <lineage>
        <taxon>Bacteria</taxon>
        <taxon>Bacillati</taxon>
        <taxon>Bacillota</taxon>
        <taxon>Clostridia</taxon>
        <taxon>Eubacteriales</taxon>
        <taxon>Oscillospiraceae</taxon>
        <taxon>Faecousia</taxon>
    </lineage>
</organism>
<evidence type="ECO:0000313" key="3">
    <source>
        <dbReference type="EMBL" id="HIQ67877.1"/>
    </source>
</evidence>
<dbReference type="SUPFAM" id="SSF54001">
    <property type="entry name" value="Cysteine proteinases"/>
    <property type="match status" value="1"/>
</dbReference>
<dbReference type="AlphaFoldDB" id="A0A9D0Z278"/>
<comment type="caution">
    <text evidence="3">The sequence shown here is derived from an EMBL/GenBank/DDBJ whole genome shotgun (WGS) entry which is preliminary data.</text>
</comment>
<gene>
    <name evidence="3" type="ORF">IAB74_05160</name>
</gene>
<dbReference type="InterPro" id="IPR002931">
    <property type="entry name" value="Transglutaminase-like"/>
</dbReference>
<accession>A0A9D0Z278</accession>
<dbReference type="Pfam" id="PF01841">
    <property type="entry name" value="Transglut_core"/>
    <property type="match status" value="1"/>
</dbReference>
<dbReference type="PROSITE" id="PS51257">
    <property type="entry name" value="PROKAR_LIPOPROTEIN"/>
    <property type="match status" value="1"/>
</dbReference>
<evidence type="ECO:0000313" key="4">
    <source>
        <dbReference type="Proteomes" id="UP000886796"/>
    </source>
</evidence>
<proteinExistence type="predicted"/>
<feature type="compositionally biased region" description="Low complexity" evidence="1">
    <location>
        <begin position="362"/>
        <end position="373"/>
    </location>
</feature>
<dbReference type="Gene3D" id="3.10.620.30">
    <property type="match status" value="1"/>
</dbReference>
<protein>
    <submittedName>
        <fullName evidence="3">Transglutaminase domain-containing protein</fullName>
    </submittedName>
</protein>
<reference evidence="3" key="2">
    <citation type="journal article" date="2021" name="PeerJ">
        <title>Extensive microbial diversity within the chicken gut microbiome revealed by metagenomics and culture.</title>
        <authorList>
            <person name="Gilroy R."/>
            <person name="Ravi A."/>
            <person name="Getino M."/>
            <person name="Pursley I."/>
            <person name="Horton D.L."/>
            <person name="Alikhan N.F."/>
            <person name="Baker D."/>
            <person name="Gharbi K."/>
            <person name="Hall N."/>
            <person name="Watson M."/>
            <person name="Adriaenssens E.M."/>
            <person name="Foster-Nyarko E."/>
            <person name="Jarju S."/>
            <person name="Secka A."/>
            <person name="Antonio M."/>
            <person name="Oren A."/>
            <person name="Chaudhuri R.R."/>
            <person name="La Ragione R."/>
            <person name="Hildebrand F."/>
            <person name="Pallen M.J."/>
        </authorList>
    </citation>
    <scope>NUCLEOTIDE SEQUENCE</scope>
    <source>
        <strain evidence="3">13361</strain>
    </source>
</reference>
<reference evidence="3" key="1">
    <citation type="submission" date="2020-10" db="EMBL/GenBank/DDBJ databases">
        <authorList>
            <person name="Gilroy R."/>
        </authorList>
    </citation>
    <scope>NUCLEOTIDE SEQUENCE</scope>
    <source>
        <strain evidence="3">13361</strain>
    </source>
</reference>